<gene>
    <name evidence="5" type="ORF">J4N46_06145</name>
</gene>
<accession>A0ABS3PXF2</accession>
<dbReference type="Proteomes" id="UP000681610">
    <property type="component" value="Unassembled WGS sequence"/>
</dbReference>
<evidence type="ECO:0000256" key="3">
    <source>
        <dbReference type="RuleBase" id="RU003694"/>
    </source>
</evidence>
<evidence type="ECO:0000256" key="1">
    <source>
        <dbReference type="ARBA" id="ARBA00008467"/>
    </source>
</evidence>
<dbReference type="Pfam" id="PF02801">
    <property type="entry name" value="Ketoacyl-synt_C"/>
    <property type="match status" value="1"/>
</dbReference>
<sequence>MKISIMGYHRLAAPCISLNNTLCDTPTAVGALAASDKETIEALRFSKKVYESLDPSVLYALHTARMAVAKAGWQQGERFGVNIGSSRGATSLFELHHSDFLTNGYCQTLASPTTTLGNVSSWVAQDLNCGGFSMSHSITCSTALHGVANAAAWLQSGMERKFLVGGSEAPLTPFTIAQVKALKIYSSLPLPYPCRPLDMNKKQNTMVLGEGAACFGLEAEAREEALAYIVGIGFATETLTHSVSLSAEGYCLQEAMRRALESAGFPRIDVIITHATGTIKGDIAETNAIGAVFGAEMPLLTNNKWQHGHTYGASGALSLAMAIEMLQTDSFKGVPYLAAPAQVPEKLEYIMLNAVGFGGNAISIICQAGQKVKK</sequence>
<keyword evidence="6" id="KW-1185">Reference proteome</keyword>
<name>A0ABS3PXF2_9FLAO</name>
<feature type="domain" description="Ketosynthase family 3 (KS3)" evidence="4">
    <location>
        <begin position="1"/>
        <end position="368"/>
    </location>
</feature>
<dbReference type="InterPro" id="IPR014030">
    <property type="entry name" value="Ketoacyl_synth_N"/>
</dbReference>
<proteinExistence type="inferred from homology"/>
<evidence type="ECO:0000256" key="2">
    <source>
        <dbReference type="ARBA" id="ARBA00022679"/>
    </source>
</evidence>
<dbReference type="PROSITE" id="PS52004">
    <property type="entry name" value="KS3_2"/>
    <property type="match status" value="1"/>
</dbReference>
<dbReference type="InterPro" id="IPR020841">
    <property type="entry name" value="PKS_Beta-ketoAc_synthase_dom"/>
</dbReference>
<dbReference type="PANTHER" id="PTHR11712:SF336">
    <property type="entry name" value="3-OXOACYL-[ACYL-CARRIER-PROTEIN] SYNTHASE, MITOCHONDRIAL"/>
    <property type="match status" value="1"/>
</dbReference>
<evidence type="ECO:0000313" key="5">
    <source>
        <dbReference type="EMBL" id="MBO1884000.1"/>
    </source>
</evidence>
<evidence type="ECO:0000259" key="4">
    <source>
        <dbReference type="PROSITE" id="PS52004"/>
    </source>
</evidence>
<organism evidence="5 6">
    <name type="scientific">Capnocytophaga bilenii</name>
    <dbReference type="NCBI Taxonomy" id="2819369"/>
    <lineage>
        <taxon>Bacteria</taxon>
        <taxon>Pseudomonadati</taxon>
        <taxon>Bacteroidota</taxon>
        <taxon>Flavobacteriia</taxon>
        <taxon>Flavobacteriales</taxon>
        <taxon>Flavobacteriaceae</taxon>
        <taxon>Capnocytophaga</taxon>
    </lineage>
</organism>
<dbReference type="Gene3D" id="3.40.47.10">
    <property type="match status" value="1"/>
</dbReference>
<reference evidence="5 6" key="1">
    <citation type="submission" date="2021-03" db="EMBL/GenBank/DDBJ databases">
        <title>Isolation and description of Capnocytophaga bilenii sp. nov., a novel Capnocytophaga species, isolated from a gingivitis subject.</title>
        <authorList>
            <person name="Antezack A."/>
            <person name="Monnet-Corti V."/>
            <person name="La Scola B."/>
        </authorList>
    </citation>
    <scope>NUCLEOTIDE SEQUENCE [LARGE SCALE GENOMIC DNA]</scope>
    <source>
        <strain evidence="5 6">Marseille-Q4570</strain>
    </source>
</reference>
<dbReference type="InterPro" id="IPR016039">
    <property type="entry name" value="Thiolase-like"/>
</dbReference>
<keyword evidence="2 3" id="KW-0808">Transferase</keyword>
<dbReference type="RefSeq" id="WP_208058573.1">
    <property type="nucleotide sequence ID" value="NZ_JAGDYP010000004.1"/>
</dbReference>
<protein>
    <submittedName>
        <fullName evidence="5">Beta-ketoacyl synthase</fullName>
    </submittedName>
</protein>
<dbReference type="EMBL" id="JAGDYP010000004">
    <property type="protein sequence ID" value="MBO1884000.1"/>
    <property type="molecule type" value="Genomic_DNA"/>
</dbReference>
<comment type="similarity">
    <text evidence="1 3">Belongs to the thiolase-like superfamily. Beta-ketoacyl-ACP synthases family.</text>
</comment>
<comment type="caution">
    <text evidence="5">The sequence shown here is derived from an EMBL/GenBank/DDBJ whole genome shotgun (WGS) entry which is preliminary data.</text>
</comment>
<dbReference type="PANTHER" id="PTHR11712">
    <property type="entry name" value="POLYKETIDE SYNTHASE-RELATED"/>
    <property type="match status" value="1"/>
</dbReference>
<dbReference type="InterPro" id="IPR014031">
    <property type="entry name" value="Ketoacyl_synth_C"/>
</dbReference>
<dbReference type="SUPFAM" id="SSF53901">
    <property type="entry name" value="Thiolase-like"/>
    <property type="match status" value="1"/>
</dbReference>
<dbReference type="Pfam" id="PF00109">
    <property type="entry name" value="ketoacyl-synt"/>
    <property type="match status" value="1"/>
</dbReference>
<evidence type="ECO:0000313" key="6">
    <source>
        <dbReference type="Proteomes" id="UP000681610"/>
    </source>
</evidence>
<dbReference type="InterPro" id="IPR000794">
    <property type="entry name" value="Beta-ketoacyl_synthase"/>
</dbReference>